<dbReference type="GeneID" id="25405996"/>
<dbReference type="AlphaFoldDB" id="A0A3G1A687"/>
<dbReference type="InterPro" id="IPR006638">
    <property type="entry name" value="Elp3/MiaA/NifB-like_rSAM"/>
</dbReference>
<dbReference type="Proteomes" id="UP000266720">
    <property type="component" value="Chromosome"/>
</dbReference>
<evidence type="ECO:0000313" key="2">
    <source>
        <dbReference type="EMBL" id="AJB41605.1"/>
    </source>
</evidence>
<dbReference type="SFLD" id="SFLDS00029">
    <property type="entry name" value="Radical_SAM"/>
    <property type="match status" value="1"/>
</dbReference>
<dbReference type="SFLD" id="SFLDG01082">
    <property type="entry name" value="B12-binding_domain_containing"/>
    <property type="match status" value="1"/>
</dbReference>
<dbReference type="CDD" id="cd01335">
    <property type="entry name" value="Radical_SAM"/>
    <property type="match status" value="1"/>
</dbReference>
<protein>
    <recommendedName>
        <fullName evidence="1">Radical SAM core domain-containing protein</fullName>
    </recommendedName>
</protein>
<organism evidence="2 3">
    <name type="scientific">Thermofilum adornatum 1505</name>
    <dbReference type="NCBI Taxonomy" id="697581"/>
    <lineage>
        <taxon>Archaea</taxon>
        <taxon>Thermoproteota</taxon>
        <taxon>Thermoprotei</taxon>
        <taxon>Thermofilales</taxon>
        <taxon>Thermofilaceae</taxon>
        <taxon>Thermofilum</taxon>
    </lineage>
</organism>
<dbReference type="PANTHER" id="PTHR42731">
    <property type="entry name" value="SLL1084 PROTEIN"/>
    <property type="match status" value="1"/>
</dbReference>
<dbReference type="Pfam" id="PF04055">
    <property type="entry name" value="Radical_SAM"/>
    <property type="match status" value="1"/>
</dbReference>
<dbReference type="InterPro" id="IPR058240">
    <property type="entry name" value="rSAM_sf"/>
</dbReference>
<dbReference type="STRING" id="697581.TCARB_0545"/>
<dbReference type="KEGG" id="tcb:TCARB_0545"/>
<dbReference type="PROSITE" id="PS51918">
    <property type="entry name" value="RADICAL_SAM"/>
    <property type="match status" value="1"/>
</dbReference>
<reference evidence="3" key="1">
    <citation type="book" date="2010" name="EXTREMOPHILES" publisher="0:0-0">
        <title>Complete genome sequences of ten hyperthermophilic archaea reveal their metabolic capabilities and possible ecological roles.</title>
        <editorList>
            <person name="?"/>
        </editorList>
        <authorList>
            <person name="Ravin N.V."/>
            <person name="Mardanov A.V."/>
            <person name="Bonch-Osmolovskaya E.A."/>
            <person name="Skryabin K.G."/>
        </authorList>
    </citation>
    <scope>NUCLEOTIDE SEQUENCE [LARGE SCALE GENOMIC DNA]</scope>
    <source>
        <strain evidence="3">1505</strain>
    </source>
</reference>
<evidence type="ECO:0000313" key="3">
    <source>
        <dbReference type="Proteomes" id="UP000266720"/>
    </source>
</evidence>
<dbReference type="InterPro" id="IPR007197">
    <property type="entry name" value="rSAM"/>
</dbReference>
<dbReference type="Gene3D" id="3.80.30.20">
    <property type="entry name" value="tm_1862 like domain"/>
    <property type="match status" value="1"/>
</dbReference>
<dbReference type="PANTHER" id="PTHR42731:SF4">
    <property type="entry name" value="RADICAL SAM DOMAIN PROTEIN"/>
    <property type="match status" value="1"/>
</dbReference>
<evidence type="ECO:0000259" key="1">
    <source>
        <dbReference type="PROSITE" id="PS51918"/>
    </source>
</evidence>
<accession>A0A3G1A687</accession>
<name>A0A3G1A687_9CREN</name>
<sequence length="517" mass="58571">MFEVVLTTDRTMMTDHHGKEFIGFMATGPAIGVPEQLWLWACCPKPKVDKLGRPLIAPYGLRKIEAKLQDEGYNAAIVDPDHLGKHLDTMKVLLLSHHDYFAYGPPSSEWWLITGLEPVNRRSFIKLMESPVVREAKKRGVKIIAGGPAAWQWLWELGSWEKWGIDTVVDGEGERVVVDLVEKALRGEELPKYVYVSPREAPSIEEIPTIKGASVNGLVEIMRGCPRGCRFCSVTLRPLRFIPIEKILQEIEVNLRAGIKNVVLHSEDVLLYMADGVKPRPEPLIKLHQEVLKKIPGTIAWAHASLSAIKYSEENYKLISTLMEMISEKQEMLGVEVGIETGSVNLAKKIMPAKALPYRAEEWPEVVKDAFAIMHDNHVVPAATLILGLPEETPDDVLKTAELIDDLKSYRSLIVPMLFVPMGALKNMEKFRRESLTREHIEVMKACLRHDLYWARDIIAKFYFKGLRYAPLRFFLQTFISYVERKTANLDALIEDFLKEKTEKKTAATPLQKVAGV</sequence>
<dbReference type="SUPFAM" id="SSF102114">
    <property type="entry name" value="Radical SAM enzymes"/>
    <property type="match status" value="1"/>
</dbReference>
<gene>
    <name evidence="2" type="ORF">TCARB_0545</name>
</gene>
<dbReference type="GO" id="GO:0003824">
    <property type="term" value="F:catalytic activity"/>
    <property type="evidence" value="ECO:0007669"/>
    <property type="project" value="InterPro"/>
</dbReference>
<dbReference type="EMBL" id="CP007493">
    <property type="protein sequence ID" value="AJB41605.1"/>
    <property type="molecule type" value="Genomic_DNA"/>
</dbReference>
<dbReference type="GO" id="GO:0051536">
    <property type="term" value="F:iron-sulfur cluster binding"/>
    <property type="evidence" value="ECO:0007669"/>
    <property type="project" value="InterPro"/>
</dbReference>
<proteinExistence type="predicted"/>
<feature type="domain" description="Radical SAM core" evidence="1">
    <location>
        <begin position="211"/>
        <end position="456"/>
    </location>
</feature>
<dbReference type="RefSeq" id="WP_052887325.1">
    <property type="nucleotide sequence ID" value="NZ_CP007493.1"/>
</dbReference>
<dbReference type="Gene3D" id="3.40.50.280">
    <property type="entry name" value="Cobalamin-binding domain"/>
    <property type="match status" value="1"/>
</dbReference>
<dbReference type="SMART" id="SM00729">
    <property type="entry name" value="Elp3"/>
    <property type="match status" value="1"/>
</dbReference>
<dbReference type="InterPro" id="IPR023404">
    <property type="entry name" value="rSAM_horseshoe"/>
</dbReference>